<dbReference type="RefSeq" id="XP_033397222.1">
    <property type="nucleotide sequence ID" value="XM_033546622.1"/>
</dbReference>
<dbReference type="AlphaFoldDB" id="A0A6A6BBC9"/>
<keyword evidence="2" id="KW-1185">Reference proteome</keyword>
<dbReference type="Proteomes" id="UP000799438">
    <property type="component" value="Unassembled WGS sequence"/>
</dbReference>
<accession>A0A6A6BBC9</accession>
<dbReference type="GeneID" id="54304128"/>
<sequence>MRTGRVYEGVREMAVLRARLKLGQAGRSACLVIPERLAQAVIVGPPPRPRLNTTASPHLVIHTITPFSIHPFPLRRISLLAKHGISGSHSSSANILPGWRSALLRLLQNRRWHQTSSRLRLMYVASHAGRRAISRRPLRFVSSDLPRLTGPNNHRLTRHMPTSSRICPDPCYRPEGILFSPANARSIAALCFSRPNSRALFFSHAQDIFCLCLLY</sequence>
<proteinExistence type="predicted"/>
<gene>
    <name evidence="1" type="ORF">K452DRAFT_40361</name>
</gene>
<reference evidence="1" key="1">
    <citation type="journal article" date="2020" name="Stud. Mycol.">
        <title>101 Dothideomycetes genomes: a test case for predicting lifestyles and emergence of pathogens.</title>
        <authorList>
            <person name="Haridas S."/>
            <person name="Albert R."/>
            <person name="Binder M."/>
            <person name="Bloem J."/>
            <person name="Labutti K."/>
            <person name="Salamov A."/>
            <person name="Andreopoulos B."/>
            <person name="Baker S."/>
            <person name="Barry K."/>
            <person name="Bills G."/>
            <person name="Bluhm B."/>
            <person name="Cannon C."/>
            <person name="Castanera R."/>
            <person name="Culley D."/>
            <person name="Daum C."/>
            <person name="Ezra D."/>
            <person name="Gonzalez J."/>
            <person name="Henrissat B."/>
            <person name="Kuo A."/>
            <person name="Liang C."/>
            <person name="Lipzen A."/>
            <person name="Lutzoni F."/>
            <person name="Magnuson J."/>
            <person name="Mondo S."/>
            <person name="Nolan M."/>
            <person name="Ohm R."/>
            <person name="Pangilinan J."/>
            <person name="Park H.-J."/>
            <person name="Ramirez L."/>
            <person name="Alfaro M."/>
            <person name="Sun H."/>
            <person name="Tritt A."/>
            <person name="Yoshinaga Y."/>
            <person name="Zwiers L.-H."/>
            <person name="Turgeon B."/>
            <person name="Goodwin S."/>
            <person name="Spatafora J."/>
            <person name="Crous P."/>
            <person name="Grigoriev I."/>
        </authorList>
    </citation>
    <scope>NUCLEOTIDE SEQUENCE</scope>
    <source>
        <strain evidence="1">CBS 121167</strain>
    </source>
</reference>
<name>A0A6A6BBC9_9PEZI</name>
<evidence type="ECO:0000313" key="1">
    <source>
        <dbReference type="EMBL" id="KAF2141509.1"/>
    </source>
</evidence>
<evidence type="ECO:0000313" key="2">
    <source>
        <dbReference type="Proteomes" id="UP000799438"/>
    </source>
</evidence>
<dbReference type="EMBL" id="ML995487">
    <property type="protein sequence ID" value="KAF2141509.1"/>
    <property type="molecule type" value="Genomic_DNA"/>
</dbReference>
<organism evidence="1 2">
    <name type="scientific">Aplosporella prunicola CBS 121167</name>
    <dbReference type="NCBI Taxonomy" id="1176127"/>
    <lineage>
        <taxon>Eukaryota</taxon>
        <taxon>Fungi</taxon>
        <taxon>Dikarya</taxon>
        <taxon>Ascomycota</taxon>
        <taxon>Pezizomycotina</taxon>
        <taxon>Dothideomycetes</taxon>
        <taxon>Dothideomycetes incertae sedis</taxon>
        <taxon>Botryosphaeriales</taxon>
        <taxon>Aplosporellaceae</taxon>
        <taxon>Aplosporella</taxon>
    </lineage>
</organism>
<protein>
    <submittedName>
        <fullName evidence="1">Uncharacterized protein</fullName>
    </submittedName>
</protein>